<keyword evidence="1" id="KW-0812">Transmembrane</keyword>
<dbReference type="AlphaFoldDB" id="A0A2N9IK98"/>
<dbReference type="EMBL" id="OIVN01005990">
    <property type="protein sequence ID" value="SPD24724.1"/>
    <property type="molecule type" value="Genomic_DNA"/>
</dbReference>
<feature type="transmembrane region" description="Helical" evidence="1">
    <location>
        <begin position="65"/>
        <end position="86"/>
    </location>
</feature>
<evidence type="ECO:0000313" key="2">
    <source>
        <dbReference type="EMBL" id="SPD24724.1"/>
    </source>
</evidence>
<accession>A0A2N9IK98</accession>
<name>A0A2N9IK98_FAGSY</name>
<evidence type="ECO:0000256" key="1">
    <source>
        <dbReference type="SAM" id="Phobius"/>
    </source>
</evidence>
<protein>
    <recommendedName>
        <fullName evidence="3">Transmembrane protein</fullName>
    </recommendedName>
</protein>
<reference evidence="2" key="1">
    <citation type="submission" date="2018-02" db="EMBL/GenBank/DDBJ databases">
        <authorList>
            <person name="Cohen D.B."/>
            <person name="Kent A.D."/>
        </authorList>
    </citation>
    <scope>NUCLEOTIDE SEQUENCE</scope>
</reference>
<sequence>MASSESILEGVGFLLQTWVWWLGLGCRCGFGGLVLCCWHGFGGWGWVAGVGLVVWLYVAGVGLVVWLYVAGVGLVVGFCCQSRALFLSFAQARASMAVVHLSCHGRGSTS</sequence>
<evidence type="ECO:0008006" key="3">
    <source>
        <dbReference type="Google" id="ProtNLM"/>
    </source>
</evidence>
<keyword evidence="1" id="KW-0472">Membrane</keyword>
<feature type="transmembrane region" description="Helical" evidence="1">
    <location>
        <begin position="18"/>
        <end position="36"/>
    </location>
</feature>
<proteinExistence type="predicted"/>
<organism evidence="2">
    <name type="scientific">Fagus sylvatica</name>
    <name type="common">Beechnut</name>
    <dbReference type="NCBI Taxonomy" id="28930"/>
    <lineage>
        <taxon>Eukaryota</taxon>
        <taxon>Viridiplantae</taxon>
        <taxon>Streptophyta</taxon>
        <taxon>Embryophyta</taxon>
        <taxon>Tracheophyta</taxon>
        <taxon>Spermatophyta</taxon>
        <taxon>Magnoliopsida</taxon>
        <taxon>eudicotyledons</taxon>
        <taxon>Gunneridae</taxon>
        <taxon>Pentapetalae</taxon>
        <taxon>rosids</taxon>
        <taxon>fabids</taxon>
        <taxon>Fagales</taxon>
        <taxon>Fagaceae</taxon>
        <taxon>Fagus</taxon>
    </lineage>
</organism>
<keyword evidence="1" id="KW-1133">Transmembrane helix</keyword>
<gene>
    <name evidence="2" type="ORF">FSB_LOCUS52606</name>
</gene>